<dbReference type="GO" id="GO:0050660">
    <property type="term" value="F:flavin adenine dinucleotide binding"/>
    <property type="evidence" value="ECO:0007669"/>
    <property type="project" value="InterPro"/>
</dbReference>
<dbReference type="PANTHER" id="PTHR10961">
    <property type="entry name" value="PEROXISOMAL SARCOSINE OXIDASE"/>
    <property type="match status" value="1"/>
</dbReference>
<keyword evidence="8" id="KW-1185">Reference proteome</keyword>
<dbReference type="InterPro" id="IPR006076">
    <property type="entry name" value="FAD-dep_OxRdtase"/>
</dbReference>
<keyword evidence="3" id="KW-0285">Flavoprotein</keyword>
<evidence type="ECO:0000256" key="4">
    <source>
        <dbReference type="ARBA" id="ARBA00022827"/>
    </source>
</evidence>
<reference evidence="7" key="1">
    <citation type="submission" date="2023-06" db="EMBL/GenBank/DDBJ databases">
        <title>Conoideocrella luteorostrata (Hypocreales: Clavicipitaceae), a potential biocontrol fungus for elongate hemlock scale in United States Christmas tree production areas.</title>
        <authorList>
            <person name="Barrett H."/>
            <person name="Lovett B."/>
            <person name="Macias A.M."/>
            <person name="Stajich J.E."/>
            <person name="Kasson M.T."/>
        </authorList>
    </citation>
    <scope>NUCLEOTIDE SEQUENCE</scope>
    <source>
        <strain evidence="7">ARSEF 14590</strain>
    </source>
</reference>
<evidence type="ECO:0000259" key="6">
    <source>
        <dbReference type="Pfam" id="PF01266"/>
    </source>
</evidence>
<dbReference type="AlphaFoldDB" id="A0AAJ0CBH6"/>
<evidence type="ECO:0000256" key="2">
    <source>
        <dbReference type="ARBA" id="ARBA00010989"/>
    </source>
</evidence>
<sequence length="406" mass="44876">MANSVDFVVVGAGVFGASTAYHLARRFPVKRVILVDRKRPNPCAASSDYNKIIRADYKDKLYTELGLEALQLWKKDELFKPYFHQCGLLCVEEIGVGRGALEHFAALGHDSGAVLMALDEARNRFPHFQDADWTGACEAYFNPESGWAEADGALRSVIDAAVEAGVEFLEANVTSLAINDDFSCKGINIIDKEGAIERTILAVDQTILCVGAYTAKLLADTSPDWAELQVNGRMIAAAAVQCAASYPQEEEHKFSGAPCHFLGMWHTHGESIPPYNGHLKFNCEVSFTNLVHHEGLNESISVPPSAETQNTFSQDVPEGLKQEAQNVVKKVFGKYIARLQIESYRMCWDAVSPNQDWIIDHHPNCNKLLVAGAGSFHAWKFLPTIGKYVVQRMLGDLDDDKAQKWA</sequence>
<dbReference type="PANTHER" id="PTHR10961:SF37">
    <property type="entry name" value="FAD DEPENDENT OXIDOREDUCTASE DOMAIN-CONTAINING PROTEIN"/>
    <property type="match status" value="1"/>
</dbReference>
<dbReference type="InterPro" id="IPR036188">
    <property type="entry name" value="FAD/NAD-bd_sf"/>
</dbReference>
<accession>A0AAJ0CBH6</accession>
<dbReference type="InterPro" id="IPR045170">
    <property type="entry name" value="MTOX"/>
</dbReference>
<protein>
    <recommendedName>
        <fullName evidence="6">FAD dependent oxidoreductase domain-containing protein</fullName>
    </recommendedName>
</protein>
<comment type="cofactor">
    <cofactor evidence="1">
        <name>FAD</name>
        <dbReference type="ChEBI" id="CHEBI:57692"/>
    </cofactor>
</comment>
<dbReference type="Gene3D" id="3.50.50.60">
    <property type="entry name" value="FAD/NAD(P)-binding domain"/>
    <property type="match status" value="1"/>
</dbReference>
<dbReference type="Proteomes" id="UP001251528">
    <property type="component" value="Unassembled WGS sequence"/>
</dbReference>
<name>A0AAJ0CBH6_9HYPO</name>
<dbReference type="SUPFAM" id="SSF51905">
    <property type="entry name" value="FAD/NAD(P)-binding domain"/>
    <property type="match status" value="1"/>
</dbReference>
<evidence type="ECO:0000256" key="5">
    <source>
        <dbReference type="ARBA" id="ARBA00023002"/>
    </source>
</evidence>
<comment type="caution">
    <text evidence="7">The sequence shown here is derived from an EMBL/GenBank/DDBJ whole genome shotgun (WGS) entry which is preliminary data.</text>
</comment>
<dbReference type="Gene3D" id="3.30.9.10">
    <property type="entry name" value="D-Amino Acid Oxidase, subunit A, domain 2"/>
    <property type="match status" value="1"/>
</dbReference>
<comment type="similarity">
    <text evidence="2">Belongs to the MSOX/MTOX family.</text>
</comment>
<feature type="domain" description="FAD dependent oxidoreductase" evidence="6">
    <location>
        <begin position="6"/>
        <end position="392"/>
    </location>
</feature>
<keyword evidence="4" id="KW-0274">FAD</keyword>
<evidence type="ECO:0000256" key="1">
    <source>
        <dbReference type="ARBA" id="ARBA00001974"/>
    </source>
</evidence>
<gene>
    <name evidence="7" type="ORF">QQS21_012273</name>
</gene>
<keyword evidence="5" id="KW-0560">Oxidoreductase</keyword>
<dbReference type="GO" id="GO:0051698">
    <property type="term" value="F:saccharopine oxidase activity"/>
    <property type="evidence" value="ECO:0007669"/>
    <property type="project" value="TreeGrafter"/>
</dbReference>
<dbReference type="EMBL" id="JASWJB010000498">
    <property type="protein sequence ID" value="KAK2590045.1"/>
    <property type="molecule type" value="Genomic_DNA"/>
</dbReference>
<organism evidence="7 8">
    <name type="scientific">Conoideocrella luteorostrata</name>
    <dbReference type="NCBI Taxonomy" id="1105319"/>
    <lineage>
        <taxon>Eukaryota</taxon>
        <taxon>Fungi</taxon>
        <taxon>Dikarya</taxon>
        <taxon>Ascomycota</taxon>
        <taxon>Pezizomycotina</taxon>
        <taxon>Sordariomycetes</taxon>
        <taxon>Hypocreomycetidae</taxon>
        <taxon>Hypocreales</taxon>
        <taxon>Clavicipitaceae</taxon>
        <taxon>Conoideocrella</taxon>
    </lineage>
</organism>
<evidence type="ECO:0000313" key="7">
    <source>
        <dbReference type="EMBL" id="KAK2590045.1"/>
    </source>
</evidence>
<evidence type="ECO:0000256" key="3">
    <source>
        <dbReference type="ARBA" id="ARBA00022630"/>
    </source>
</evidence>
<proteinExistence type="inferred from homology"/>
<evidence type="ECO:0000313" key="8">
    <source>
        <dbReference type="Proteomes" id="UP001251528"/>
    </source>
</evidence>
<dbReference type="GO" id="GO:0008115">
    <property type="term" value="F:sarcosine oxidase activity"/>
    <property type="evidence" value="ECO:0007669"/>
    <property type="project" value="TreeGrafter"/>
</dbReference>
<dbReference type="Pfam" id="PF01266">
    <property type="entry name" value="DAO"/>
    <property type="match status" value="1"/>
</dbReference>